<dbReference type="Proteomes" id="UP001209878">
    <property type="component" value="Unassembled WGS sequence"/>
</dbReference>
<dbReference type="Pfam" id="PF00531">
    <property type="entry name" value="Death"/>
    <property type="match status" value="1"/>
</dbReference>
<evidence type="ECO:0000256" key="1">
    <source>
        <dbReference type="SAM" id="MobiDB-lite"/>
    </source>
</evidence>
<organism evidence="3 4">
    <name type="scientific">Ridgeia piscesae</name>
    <name type="common">Tubeworm</name>
    <dbReference type="NCBI Taxonomy" id="27915"/>
    <lineage>
        <taxon>Eukaryota</taxon>
        <taxon>Metazoa</taxon>
        <taxon>Spiralia</taxon>
        <taxon>Lophotrochozoa</taxon>
        <taxon>Annelida</taxon>
        <taxon>Polychaeta</taxon>
        <taxon>Sedentaria</taxon>
        <taxon>Canalipalpata</taxon>
        <taxon>Sabellida</taxon>
        <taxon>Siboglinidae</taxon>
        <taxon>Ridgeia</taxon>
    </lineage>
</organism>
<dbReference type="InterPro" id="IPR011029">
    <property type="entry name" value="DEATH-like_dom_sf"/>
</dbReference>
<dbReference type="PROSITE" id="PS50017">
    <property type="entry name" value="DEATH_DOMAIN"/>
    <property type="match status" value="1"/>
</dbReference>
<comment type="caution">
    <text evidence="3">The sequence shown here is derived from an EMBL/GenBank/DDBJ whole genome shotgun (WGS) entry which is preliminary data.</text>
</comment>
<name>A0AAD9P365_RIDPI</name>
<dbReference type="SMART" id="SM00005">
    <property type="entry name" value="DEATH"/>
    <property type="match status" value="1"/>
</dbReference>
<feature type="region of interest" description="Disordered" evidence="1">
    <location>
        <begin position="68"/>
        <end position="99"/>
    </location>
</feature>
<dbReference type="GO" id="GO:0007165">
    <property type="term" value="P:signal transduction"/>
    <property type="evidence" value="ECO:0007669"/>
    <property type="project" value="InterPro"/>
</dbReference>
<accession>A0AAD9P365</accession>
<evidence type="ECO:0000313" key="4">
    <source>
        <dbReference type="Proteomes" id="UP001209878"/>
    </source>
</evidence>
<protein>
    <recommendedName>
        <fullName evidence="2">Death domain-containing protein</fullName>
    </recommendedName>
</protein>
<dbReference type="EMBL" id="JAODUO010000170">
    <property type="protein sequence ID" value="KAK2187298.1"/>
    <property type="molecule type" value="Genomic_DNA"/>
</dbReference>
<gene>
    <name evidence="3" type="ORF">NP493_170g00034</name>
</gene>
<feature type="domain" description="Death" evidence="2">
    <location>
        <begin position="115"/>
        <end position="181"/>
    </location>
</feature>
<dbReference type="InterPro" id="IPR016729">
    <property type="entry name" value="FADD"/>
</dbReference>
<dbReference type="PANTHER" id="PTHR15077">
    <property type="entry name" value="FAS-ASSOCIATING DEATH DOMAIN-CONTAINING PROTEIN FADD"/>
    <property type="match status" value="1"/>
</dbReference>
<dbReference type="Gene3D" id="1.10.533.10">
    <property type="entry name" value="Death Domain, Fas"/>
    <property type="match status" value="1"/>
</dbReference>
<evidence type="ECO:0000259" key="2">
    <source>
        <dbReference type="PROSITE" id="PS50017"/>
    </source>
</evidence>
<reference evidence="3" key="1">
    <citation type="journal article" date="2023" name="Mol. Biol. Evol.">
        <title>Third-Generation Sequencing Reveals the Adaptive Role of the Epigenome in Three Deep-Sea Polychaetes.</title>
        <authorList>
            <person name="Perez M."/>
            <person name="Aroh O."/>
            <person name="Sun Y."/>
            <person name="Lan Y."/>
            <person name="Juniper S.K."/>
            <person name="Young C.R."/>
            <person name="Angers B."/>
            <person name="Qian P.Y."/>
        </authorList>
    </citation>
    <scope>NUCLEOTIDE SEQUENCE</scope>
    <source>
        <strain evidence="3">R07B-5</strain>
    </source>
</reference>
<evidence type="ECO:0000313" key="3">
    <source>
        <dbReference type="EMBL" id="KAK2187298.1"/>
    </source>
</evidence>
<proteinExistence type="predicted"/>
<keyword evidence="4" id="KW-1185">Reference proteome</keyword>
<dbReference type="SUPFAM" id="SSF47986">
    <property type="entry name" value="DEATH domain"/>
    <property type="match status" value="1"/>
</dbReference>
<dbReference type="InterPro" id="IPR000488">
    <property type="entry name" value="Death_dom"/>
</dbReference>
<dbReference type="CDD" id="cd01670">
    <property type="entry name" value="Death"/>
    <property type="match status" value="1"/>
</dbReference>
<feature type="compositionally biased region" description="Low complexity" evidence="1">
    <location>
        <begin position="78"/>
        <end position="93"/>
    </location>
</feature>
<dbReference type="AlphaFoldDB" id="A0AAD9P365"/>
<sequence length="181" mass="19731">MGASFSEAAGVVANVKTYSHPSKADWITAHAKATGCYIDEERFVRAVGSVPVETLTAVLHVSILPEPDVPQMSQDMESASPPMTSPSPSQSLPEPRELPTDEELADIASKIHRLDWQRLANKLGFLESDIRQFEQHQGNTEQKVLQMLEKWRAGDAASTELLKTALQDCGMNDAATILATS</sequence>